<feature type="region of interest" description="Disordered" evidence="1">
    <location>
        <begin position="164"/>
        <end position="188"/>
    </location>
</feature>
<accession>M7WZD6</accession>
<sequence length="188" mass="21331">MPRCRPSRTAPCLRADLQRWSGLRRFSRDSRAACWASKSLRIAGREPRLPRHDRRRRQPWPGCRATSPEFRRRDSPDIGFCRTLARLLRPARRLKPVTAAREGDRGSRLHLGHTSLLGIAIRFALPRRKLAQTCSCLPFDALPVLTTTKSRRSPSACEILYDLDNNSPRTPASHPPSNTTSFARGLTQ</sequence>
<dbReference type="GeneID" id="27364453"/>
<dbReference type="Proteomes" id="UP000016926">
    <property type="component" value="Unassembled WGS sequence"/>
</dbReference>
<dbReference type="EMBL" id="KB722642">
    <property type="protein sequence ID" value="EMS26012.1"/>
    <property type="molecule type" value="Genomic_DNA"/>
</dbReference>
<keyword evidence="3" id="KW-1185">Reference proteome</keyword>
<gene>
    <name evidence="2" type="ORF">RHTO_00440</name>
</gene>
<reference evidence="2 3" key="1">
    <citation type="journal article" date="2012" name="Nat. Commun.">
        <title>A multi-omic map of the lipid-producing yeast Rhodosporidium toruloides.</title>
        <authorList>
            <person name="Zhu Z."/>
            <person name="Zhang S."/>
            <person name="Liu H."/>
            <person name="Shen H."/>
            <person name="Lin X."/>
            <person name="Yang F."/>
            <person name="Zhou Y.J."/>
            <person name="Jin G."/>
            <person name="Ye M."/>
            <person name="Zou H."/>
            <person name="Zou H."/>
            <person name="Zhao Z.K."/>
        </authorList>
    </citation>
    <scope>NUCLEOTIDE SEQUENCE [LARGE SCALE GENOMIC DNA]</scope>
    <source>
        <strain evidence="2 3">NP11</strain>
    </source>
</reference>
<protein>
    <submittedName>
        <fullName evidence="2">Uncharacterized protein</fullName>
    </submittedName>
</protein>
<dbReference type="RefSeq" id="XP_016277131.1">
    <property type="nucleotide sequence ID" value="XM_016414124.1"/>
</dbReference>
<organism evidence="2 3">
    <name type="scientific">Rhodotorula toruloides (strain NP11)</name>
    <name type="common">Yeast</name>
    <name type="synonym">Rhodosporidium toruloides</name>
    <dbReference type="NCBI Taxonomy" id="1130832"/>
    <lineage>
        <taxon>Eukaryota</taxon>
        <taxon>Fungi</taxon>
        <taxon>Dikarya</taxon>
        <taxon>Basidiomycota</taxon>
        <taxon>Pucciniomycotina</taxon>
        <taxon>Microbotryomycetes</taxon>
        <taxon>Sporidiobolales</taxon>
        <taxon>Sporidiobolaceae</taxon>
        <taxon>Rhodotorula</taxon>
    </lineage>
</organism>
<dbReference type="AlphaFoldDB" id="M7WZD6"/>
<evidence type="ECO:0000313" key="3">
    <source>
        <dbReference type="Proteomes" id="UP000016926"/>
    </source>
</evidence>
<feature type="region of interest" description="Disordered" evidence="1">
    <location>
        <begin position="46"/>
        <end position="71"/>
    </location>
</feature>
<proteinExistence type="predicted"/>
<dbReference type="HOGENOM" id="CLU_1441785_0_0_1"/>
<evidence type="ECO:0000256" key="1">
    <source>
        <dbReference type="SAM" id="MobiDB-lite"/>
    </source>
</evidence>
<name>M7WZD6_RHOT1</name>
<evidence type="ECO:0000313" key="2">
    <source>
        <dbReference type="EMBL" id="EMS26012.1"/>
    </source>
</evidence>